<evidence type="ECO:0000313" key="2">
    <source>
        <dbReference type="Proteomes" id="UP001230649"/>
    </source>
</evidence>
<evidence type="ECO:0000313" key="1">
    <source>
        <dbReference type="EMBL" id="KAJ9092342.1"/>
    </source>
</evidence>
<dbReference type="Proteomes" id="UP001230649">
    <property type="component" value="Unassembled WGS sequence"/>
</dbReference>
<reference evidence="1" key="1">
    <citation type="submission" date="2023-04" db="EMBL/GenBank/DDBJ databases">
        <title>Draft Genome sequencing of Naganishia species isolated from polar environments using Oxford Nanopore Technology.</title>
        <authorList>
            <person name="Leo P."/>
            <person name="Venkateswaran K."/>
        </authorList>
    </citation>
    <scope>NUCLEOTIDE SEQUENCE</scope>
    <source>
        <strain evidence="1">MNA-CCFEE 5262</strain>
    </source>
</reference>
<keyword evidence="2" id="KW-1185">Reference proteome</keyword>
<gene>
    <name evidence="1" type="ORF">QFC20_007400</name>
</gene>
<organism evidence="1 2">
    <name type="scientific">Naganishia adeliensis</name>
    <dbReference type="NCBI Taxonomy" id="92952"/>
    <lineage>
        <taxon>Eukaryota</taxon>
        <taxon>Fungi</taxon>
        <taxon>Dikarya</taxon>
        <taxon>Basidiomycota</taxon>
        <taxon>Agaricomycotina</taxon>
        <taxon>Tremellomycetes</taxon>
        <taxon>Filobasidiales</taxon>
        <taxon>Filobasidiaceae</taxon>
        <taxon>Naganishia</taxon>
    </lineage>
</organism>
<proteinExistence type="predicted"/>
<sequence length="610" mass="66219">MGEQEYYIGFDVGTGSARAALLDRSGKILADHTENTITYRDESDHRIFEQSTTNIWSCLARCSRTVLSKSGVSPSSVKGISFDATCSLAVVDEEGTPISVSKEALGKSGERNIILWADHRAEREAEEINKTGEAVLNFVGGVMSLEMEIPKTLWLKRNMQPEDFEKVFLFDLPDYLTYRATGCSARSNCSLACKFSYVPPGTNMNTGTEGAAEEISKGWSESFLSKIGLGSLVERNYDQIGGTPGENGLILTAGQPVGSGLTEESAKEFGLLAGTPVGSAVIDAYAGWIGTIAAGNDREGEATTPTLADSSSRLAAVAGTSTCHLVQSETPTLVNGVWGPYRHAVFPDYWMNEGGQSSTGQLIDFIIQTHPAYSKVQAMAEEKKSNVFDVLEAKLEELKKERGCDTSIRTGNRSPLADPTMRGMFMGLTLDSGVGDLATKFHVTLETRHILDEMHAKGHHVEAIYMSGSQAKNKPLMDLLASVCKVKVIIPPSPSAAVVAGSAMLGRYAHDVTEQRKGQPIETQAQQEESASKSKEALWQIMVRSFADPEDEVLTPRGTTLQVDMTPTGKAVVPSATAYEQRLLDAKYKIFRESIDIQRKWRAMIDGVEK</sequence>
<dbReference type="EMBL" id="JASBWS010000177">
    <property type="protein sequence ID" value="KAJ9092342.1"/>
    <property type="molecule type" value="Genomic_DNA"/>
</dbReference>
<name>A0ACC2V150_9TREE</name>
<comment type="caution">
    <text evidence="1">The sequence shown here is derived from an EMBL/GenBank/DDBJ whole genome shotgun (WGS) entry which is preliminary data.</text>
</comment>
<protein>
    <submittedName>
        <fullName evidence="1">Uncharacterized protein</fullName>
    </submittedName>
</protein>
<accession>A0ACC2V150</accession>